<evidence type="ECO:0000313" key="4">
    <source>
        <dbReference type="Proteomes" id="UP000252884"/>
    </source>
</evidence>
<protein>
    <submittedName>
        <fullName evidence="3">Tripartite-type tricarboxylate transporter receptor subunit TctC</fullName>
    </submittedName>
</protein>
<dbReference type="PANTHER" id="PTHR42928">
    <property type="entry name" value="TRICARBOXYLATE-BINDING PROTEIN"/>
    <property type="match status" value="1"/>
</dbReference>
<evidence type="ECO:0000313" key="3">
    <source>
        <dbReference type="EMBL" id="RCW68631.1"/>
    </source>
</evidence>
<dbReference type="SUPFAM" id="SSF53850">
    <property type="entry name" value="Periplasmic binding protein-like II"/>
    <property type="match status" value="1"/>
</dbReference>
<comment type="similarity">
    <text evidence="1">Belongs to the UPF0065 (bug) family.</text>
</comment>
<dbReference type="RefSeq" id="WP_114470165.1">
    <property type="nucleotide sequence ID" value="NZ_QPJK01000007.1"/>
</dbReference>
<dbReference type="OrthoDB" id="8678477at2"/>
<accession>A0A368XKT0</accession>
<dbReference type="Proteomes" id="UP000252884">
    <property type="component" value="Unassembled WGS sequence"/>
</dbReference>
<feature type="chain" id="PRO_5016976067" evidence="2">
    <location>
        <begin position="34"/>
        <end position="331"/>
    </location>
</feature>
<evidence type="ECO:0000256" key="2">
    <source>
        <dbReference type="SAM" id="SignalP"/>
    </source>
</evidence>
<dbReference type="InterPro" id="IPR005064">
    <property type="entry name" value="BUG"/>
</dbReference>
<dbReference type="CDD" id="cd13578">
    <property type="entry name" value="PBP2_Bug27"/>
    <property type="match status" value="1"/>
</dbReference>
<dbReference type="PANTHER" id="PTHR42928:SF5">
    <property type="entry name" value="BLR1237 PROTEIN"/>
    <property type="match status" value="1"/>
</dbReference>
<keyword evidence="4" id="KW-1185">Reference proteome</keyword>
<reference evidence="3 4" key="1">
    <citation type="submission" date="2018-07" db="EMBL/GenBank/DDBJ databases">
        <title>Genomic Encyclopedia of Type Strains, Phase IV (KMG-IV): sequencing the most valuable type-strain genomes for metagenomic binning, comparative biology and taxonomic classification.</title>
        <authorList>
            <person name="Goeker M."/>
        </authorList>
    </citation>
    <scope>NUCLEOTIDE SEQUENCE [LARGE SCALE GENOMIC DNA]</scope>
    <source>
        <strain evidence="3 4">DSM 21634</strain>
    </source>
</reference>
<dbReference type="AlphaFoldDB" id="A0A368XKT0"/>
<gene>
    <name evidence="3" type="ORF">DES41_107152</name>
</gene>
<feature type="signal peptide" evidence="2">
    <location>
        <begin position="1"/>
        <end position="33"/>
    </location>
</feature>
<dbReference type="EMBL" id="QPJK01000007">
    <property type="protein sequence ID" value="RCW68631.1"/>
    <property type="molecule type" value="Genomic_DNA"/>
</dbReference>
<keyword evidence="2" id="KW-0732">Signal</keyword>
<keyword evidence="3" id="KW-0675">Receptor</keyword>
<evidence type="ECO:0000256" key="1">
    <source>
        <dbReference type="ARBA" id="ARBA00006987"/>
    </source>
</evidence>
<organism evidence="3 4">
    <name type="scientific">Pseudorhodoferax soli</name>
    <dbReference type="NCBI Taxonomy" id="545864"/>
    <lineage>
        <taxon>Bacteria</taxon>
        <taxon>Pseudomonadati</taxon>
        <taxon>Pseudomonadota</taxon>
        <taxon>Betaproteobacteria</taxon>
        <taxon>Burkholderiales</taxon>
        <taxon>Comamonadaceae</taxon>
    </lineage>
</organism>
<dbReference type="PIRSF" id="PIRSF017082">
    <property type="entry name" value="YflP"/>
    <property type="match status" value="1"/>
</dbReference>
<dbReference type="Gene3D" id="3.40.190.150">
    <property type="entry name" value="Bordetella uptake gene, domain 1"/>
    <property type="match status" value="1"/>
</dbReference>
<proteinExistence type="inferred from homology"/>
<dbReference type="InterPro" id="IPR042100">
    <property type="entry name" value="Bug_dom1"/>
</dbReference>
<sequence>MRSVPRRPVLRRTGLAWLLGAGLAATLGSFAHAQGFPARPIHIVVPYPPGGAVDQVARLIAPKLEADLGKPVVVENKAGAGGLLGSDAVARAPADGHTLVFATVSSHAIAPAVYAKMPYDPITDFAMVSNVALTPYIITVNPNVPATTLKALVAYAKTNGSTLNFGSSGKGTTPHLAGELFNAVAGTRITHVPYKGSAPMVADLLANHVQVAFDNTVIPYIQAGRLIGLAVTGPRRLSSVPDIPTAAEAGLPGYEAVGWMGLMAPRGTPAAITERLSRATVQAVAGADVRAKLDTLGFQGDAGTPQAFEAFVRAERTKWSKVAHDAGIQPE</sequence>
<dbReference type="Gene3D" id="3.40.190.10">
    <property type="entry name" value="Periplasmic binding protein-like II"/>
    <property type="match status" value="1"/>
</dbReference>
<name>A0A368XKT0_9BURK</name>
<comment type="caution">
    <text evidence="3">The sequence shown here is derived from an EMBL/GenBank/DDBJ whole genome shotgun (WGS) entry which is preliminary data.</text>
</comment>
<dbReference type="Pfam" id="PF03401">
    <property type="entry name" value="TctC"/>
    <property type="match status" value="1"/>
</dbReference>